<gene>
    <name evidence="1" type="ORF">PIB30_088804</name>
</gene>
<sequence>MCRLLALQIFEQNLDAKMKNTGSDTSCFMGRADSEARLREASSSLKAPKDLEQLVIEALKQNTYPRWKRDTQRRLHVGDAIPNGVST</sequence>
<organism evidence="1 2">
    <name type="scientific">Stylosanthes scabra</name>
    <dbReference type="NCBI Taxonomy" id="79078"/>
    <lineage>
        <taxon>Eukaryota</taxon>
        <taxon>Viridiplantae</taxon>
        <taxon>Streptophyta</taxon>
        <taxon>Embryophyta</taxon>
        <taxon>Tracheophyta</taxon>
        <taxon>Spermatophyta</taxon>
        <taxon>Magnoliopsida</taxon>
        <taxon>eudicotyledons</taxon>
        <taxon>Gunneridae</taxon>
        <taxon>Pentapetalae</taxon>
        <taxon>rosids</taxon>
        <taxon>fabids</taxon>
        <taxon>Fabales</taxon>
        <taxon>Fabaceae</taxon>
        <taxon>Papilionoideae</taxon>
        <taxon>50 kb inversion clade</taxon>
        <taxon>dalbergioids sensu lato</taxon>
        <taxon>Dalbergieae</taxon>
        <taxon>Pterocarpus clade</taxon>
        <taxon>Stylosanthes</taxon>
    </lineage>
</organism>
<evidence type="ECO:0000313" key="1">
    <source>
        <dbReference type="EMBL" id="MED6188738.1"/>
    </source>
</evidence>
<evidence type="ECO:0000313" key="2">
    <source>
        <dbReference type="Proteomes" id="UP001341840"/>
    </source>
</evidence>
<protein>
    <submittedName>
        <fullName evidence="1">Uncharacterized protein</fullName>
    </submittedName>
</protein>
<proteinExistence type="predicted"/>
<accession>A0ABU6WX78</accession>
<name>A0ABU6WX78_9FABA</name>
<dbReference type="Proteomes" id="UP001341840">
    <property type="component" value="Unassembled WGS sequence"/>
</dbReference>
<comment type="caution">
    <text evidence="1">The sequence shown here is derived from an EMBL/GenBank/DDBJ whole genome shotgun (WGS) entry which is preliminary data.</text>
</comment>
<dbReference type="EMBL" id="JASCZI010182871">
    <property type="protein sequence ID" value="MED6188738.1"/>
    <property type="molecule type" value="Genomic_DNA"/>
</dbReference>
<reference evidence="1 2" key="1">
    <citation type="journal article" date="2023" name="Plants (Basel)">
        <title>Bridging the Gap: Combining Genomics and Transcriptomics Approaches to Understand Stylosanthes scabra, an Orphan Legume from the Brazilian Caatinga.</title>
        <authorList>
            <person name="Ferreira-Neto J.R.C."/>
            <person name="da Silva M.D."/>
            <person name="Binneck E."/>
            <person name="de Melo N.F."/>
            <person name="da Silva R.H."/>
            <person name="de Melo A.L.T.M."/>
            <person name="Pandolfi V."/>
            <person name="Bustamante F.O."/>
            <person name="Brasileiro-Vidal A.C."/>
            <person name="Benko-Iseppon A.M."/>
        </authorList>
    </citation>
    <scope>NUCLEOTIDE SEQUENCE [LARGE SCALE GENOMIC DNA]</scope>
    <source>
        <tissue evidence="1">Leaves</tissue>
    </source>
</reference>
<keyword evidence="2" id="KW-1185">Reference proteome</keyword>